<comment type="caution">
    <text evidence="15">The sequence shown here is derived from an EMBL/GenBank/DDBJ whole genome shotgun (WGS) entry which is preliminary data.</text>
</comment>
<evidence type="ECO:0000256" key="7">
    <source>
        <dbReference type="ARBA" id="ARBA00023163"/>
    </source>
</evidence>
<dbReference type="Pfam" id="PF25797">
    <property type="entry name" value="PDF2_C"/>
    <property type="match status" value="1"/>
</dbReference>
<dbReference type="SMART" id="SM00234">
    <property type="entry name" value="START"/>
    <property type="match status" value="1"/>
</dbReference>
<keyword evidence="3" id="KW-0805">Transcription regulation</keyword>
<dbReference type="PANTHER" id="PTHR45654:SF107">
    <property type="entry name" value="HOMEOBOX-LEUCINE ZIPPER PROTEIN ANTHOCYANINLESS 2-LIKE ISOFORM X1"/>
    <property type="match status" value="1"/>
</dbReference>
<dbReference type="AlphaFoldDB" id="A0A5C7IJE1"/>
<keyword evidence="8 9" id="KW-0539">Nucleus</keyword>
<sequence>MSLYRFDGIFVAEEEKEDKMEGEGEIGLQGDHLDPGLQTRNREDGYESRSGSNNNNNVEAVGSGDDHNAHDDDQEPPRKKSHRHTSRQIQVLESFFQEFPHPDENQRTELSKKLGLECRQIKFWFQNRRTQIKAQKERHENMRLRQEHNMSRVENEMLKEAMRNPLCTSCGSLVAATGGCGGESNFELDQLRLENARLKEELDTICILANKFLGRPLTSSMSPLFQSINPSSGEGSSSAPPPPPMAAGGVMEGNNGGGIPFDRNVFVELAVAAMDQLMKLAQQDTPLWLRTSDGRKEVLNQEEYVRVFLPCIGLKPNGFVSEASRESDVVLINSLALVETLMNPKRWAAMFSCIVAGAGIIDVIANSDDGTRNGTLQLMYAEFQVPTPFIPVRQVRFLRFCKQHMEGLWSVVDVSIDINREGINADAFRTCRRLPSGCVVQDLPNNCSQVTWIEHSEYDERVIHNICRRLVRSGWGFGAQRWVSNLQRQCECLAILMSTAEIAEHPLGIGPDGRKSFLALAQRMMYNFFSAVCVSSLRKWDKLSVEGVPEDVRVLTRRSRNEPGEPTGIVLSASTSIWLPTTKQRLFDFISDERMRTRWDVLTTDGQWEGVAHIFKSQYAGNCVSILRHKVSIMMILQETWNYASGSLVVYMPLDLHSVNMLIAGADSSTVNVLPSGFAIHPDGRNGHGTTSNDNEGNNFSETSGGCILTVIFQILVNSLPNNTISVESVETISKLVTCTIRKIIEFIQET</sequence>
<dbReference type="Pfam" id="PF00046">
    <property type="entry name" value="Homeodomain"/>
    <property type="match status" value="1"/>
</dbReference>
<comment type="subcellular location">
    <subcellularLocation>
        <location evidence="1 9 10">Nucleus</location>
    </subcellularLocation>
</comment>
<evidence type="ECO:0000256" key="11">
    <source>
        <dbReference type="SAM" id="Coils"/>
    </source>
</evidence>
<dbReference type="InterPro" id="IPR009057">
    <property type="entry name" value="Homeodomain-like_sf"/>
</dbReference>
<evidence type="ECO:0000313" key="15">
    <source>
        <dbReference type="EMBL" id="TXG69225.1"/>
    </source>
</evidence>
<evidence type="ECO:0000256" key="2">
    <source>
        <dbReference type="ARBA" id="ARBA00006789"/>
    </source>
</evidence>
<dbReference type="CDD" id="cd00086">
    <property type="entry name" value="homeodomain"/>
    <property type="match status" value="1"/>
</dbReference>
<dbReference type="InterPro" id="IPR002913">
    <property type="entry name" value="START_lipid-bd_dom"/>
</dbReference>
<evidence type="ECO:0000256" key="8">
    <source>
        <dbReference type="ARBA" id="ARBA00023242"/>
    </source>
</evidence>
<keyword evidence="7" id="KW-0804">Transcription</keyword>
<dbReference type="GO" id="GO:0005634">
    <property type="term" value="C:nucleus"/>
    <property type="evidence" value="ECO:0007669"/>
    <property type="project" value="UniProtKB-SubCell"/>
</dbReference>
<feature type="domain" description="Homeobox" evidence="13">
    <location>
        <begin position="75"/>
        <end position="135"/>
    </location>
</feature>
<evidence type="ECO:0000256" key="5">
    <source>
        <dbReference type="ARBA" id="ARBA00023125"/>
    </source>
</evidence>
<feature type="compositionally biased region" description="Polar residues" evidence="12">
    <location>
        <begin position="49"/>
        <end position="58"/>
    </location>
</feature>
<dbReference type="InterPro" id="IPR017970">
    <property type="entry name" value="Homeobox_CS"/>
</dbReference>
<accession>A0A5C7IJE1</accession>
<organism evidence="15 16">
    <name type="scientific">Acer yangbiense</name>
    <dbReference type="NCBI Taxonomy" id="1000413"/>
    <lineage>
        <taxon>Eukaryota</taxon>
        <taxon>Viridiplantae</taxon>
        <taxon>Streptophyta</taxon>
        <taxon>Embryophyta</taxon>
        <taxon>Tracheophyta</taxon>
        <taxon>Spermatophyta</taxon>
        <taxon>Magnoliopsida</taxon>
        <taxon>eudicotyledons</taxon>
        <taxon>Gunneridae</taxon>
        <taxon>Pentapetalae</taxon>
        <taxon>rosids</taxon>
        <taxon>malvids</taxon>
        <taxon>Sapindales</taxon>
        <taxon>Sapindaceae</taxon>
        <taxon>Hippocastanoideae</taxon>
        <taxon>Acereae</taxon>
        <taxon>Acer</taxon>
    </lineage>
</organism>
<keyword evidence="6 9" id="KW-0371">Homeobox</keyword>
<evidence type="ECO:0008006" key="17">
    <source>
        <dbReference type="Google" id="ProtNLM"/>
    </source>
</evidence>
<dbReference type="PROSITE" id="PS50071">
    <property type="entry name" value="HOMEOBOX_2"/>
    <property type="match status" value="1"/>
</dbReference>
<dbReference type="FunFam" id="1.10.10.60:FF:000229">
    <property type="entry name" value="Homeobox-leucine zipper protein HDG1"/>
    <property type="match status" value="1"/>
</dbReference>
<gene>
    <name evidence="15" type="ORF">EZV62_004160</name>
</gene>
<evidence type="ECO:0000256" key="12">
    <source>
        <dbReference type="SAM" id="MobiDB-lite"/>
    </source>
</evidence>
<dbReference type="SUPFAM" id="SSF46689">
    <property type="entry name" value="Homeodomain-like"/>
    <property type="match status" value="1"/>
</dbReference>
<dbReference type="EMBL" id="VAHF01000002">
    <property type="protein sequence ID" value="TXG69225.1"/>
    <property type="molecule type" value="Genomic_DNA"/>
</dbReference>
<keyword evidence="5 9" id="KW-0238">DNA-binding</keyword>
<dbReference type="SUPFAM" id="SSF55961">
    <property type="entry name" value="Bet v1-like"/>
    <property type="match status" value="2"/>
</dbReference>
<dbReference type="InterPro" id="IPR042160">
    <property type="entry name" value="HD-Zip_IV"/>
</dbReference>
<evidence type="ECO:0000256" key="9">
    <source>
        <dbReference type="PROSITE-ProRule" id="PRU00108"/>
    </source>
</evidence>
<reference evidence="16" key="1">
    <citation type="journal article" date="2019" name="Gigascience">
        <title>De novo genome assembly of the endangered Acer yangbiense, a plant species with extremely small populations endemic to Yunnan Province, China.</title>
        <authorList>
            <person name="Yang J."/>
            <person name="Wariss H.M."/>
            <person name="Tao L."/>
            <person name="Zhang R."/>
            <person name="Yun Q."/>
            <person name="Hollingsworth P."/>
            <person name="Dao Z."/>
            <person name="Luo G."/>
            <person name="Guo H."/>
            <person name="Ma Y."/>
            <person name="Sun W."/>
        </authorList>
    </citation>
    <scope>NUCLEOTIDE SEQUENCE [LARGE SCALE GENOMIC DNA]</scope>
    <source>
        <strain evidence="16">cv. Malutang</strain>
    </source>
</reference>
<feature type="region of interest" description="Disordered" evidence="12">
    <location>
        <begin position="224"/>
        <end position="253"/>
    </location>
</feature>
<feature type="domain" description="START" evidence="14">
    <location>
        <begin position="259"/>
        <end position="495"/>
    </location>
</feature>
<dbReference type="OrthoDB" id="6159439at2759"/>
<evidence type="ECO:0000259" key="13">
    <source>
        <dbReference type="PROSITE" id="PS50071"/>
    </source>
</evidence>
<dbReference type="Pfam" id="PF01852">
    <property type="entry name" value="START"/>
    <property type="match status" value="1"/>
</dbReference>
<evidence type="ECO:0000256" key="10">
    <source>
        <dbReference type="RuleBase" id="RU000682"/>
    </source>
</evidence>
<keyword evidence="4 11" id="KW-0175">Coiled coil</keyword>
<feature type="compositionally biased region" description="Basic and acidic residues" evidence="12">
    <location>
        <begin position="64"/>
        <end position="78"/>
    </location>
</feature>
<dbReference type="CDD" id="cd08875">
    <property type="entry name" value="START_ArGLABRA2_like"/>
    <property type="match status" value="1"/>
</dbReference>
<dbReference type="SMART" id="SM00389">
    <property type="entry name" value="HOX"/>
    <property type="match status" value="1"/>
</dbReference>
<evidence type="ECO:0000313" key="16">
    <source>
        <dbReference type="Proteomes" id="UP000323000"/>
    </source>
</evidence>
<dbReference type="PROSITE" id="PS50848">
    <property type="entry name" value="START"/>
    <property type="match status" value="1"/>
</dbReference>
<evidence type="ECO:0000256" key="1">
    <source>
        <dbReference type="ARBA" id="ARBA00004123"/>
    </source>
</evidence>
<protein>
    <recommendedName>
        <fullName evidence="17">Homeobox domain-containing protein</fullName>
    </recommendedName>
</protein>
<comment type="similarity">
    <text evidence="2">Belongs to the HD-ZIP homeobox family. Class IV subfamily.</text>
</comment>
<dbReference type="Gene3D" id="1.10.10.60">
    <property type="entry name" value="Homeodomain-like"/>
    <property type="match status" value="1"/>
</dbReference>
<proteinExistence type="inferred from homology"/>
<evidence type="ECO:0000259" key="14">
    <source>
        <dbReference type="PROSITE" id="PS50848"/>
    </source>
</evidence>
<feature type="coiled-coil region" evidence="11">
    <location>
        <begin position="127"/>
        <end position="156"/>
    </location>
</feature>
<dbReference type="GO" id="GO:0008289">
    <property type="term" value="F:lipid binding"/>
    <property type="evidence" value="ECO:0007669"/>
    <property type="project" value="InterPro"/>
</dbReference>
<name>A0A5C7IJE1_9ROSI</name>
<feature type="DNA-binding region" description="Homeobox" evidence="9">
    <location>
        <begin position="77"/>
        <end position="136"/>
    </location>
</feature>
<dbReference type="PROSITE" id="PS00027">
    <property type="entry name" value="HOMEOBOX_1"/>
    <property type="match status" value="1"/>
</dbReference>
<dbReference type="Proteomes" id="UP000323000">
    <property type="component" value="Chromosome 2"/>
</dbReference>
<dbReference type="GO" id="GO:0003677">
    <property type="term" value="F:DNA binding"/>
    <property type="evidence" value="ECO:0007669"/>
    <property type="project" value="UniProtKB-UniRule"/>
</dbReference>
<feature type="region of interest" description="Disordered" evidence="12">
    <location>
        <begin position="1"/>
        <end position="86"/>
    </location>
</feature>
<evidence type="ECO:0000256" key="3">
    <source>
        <dbReference type="ARBA" id="ARBA00023015"/>
    </source>
</evidence>
<evidence type="ECO:0000256" key="4">
    <source>
        <dbReference type="ARBA" id="ARBA00023054"/>
    </source>
</evidence>
<dbReference type="PANTHER" id="PTHR45654">
    <property type="entry name" value="HOMEOBOX-LEUCINE ZIPPER PROTEIN MERISTEM L1"/>
    <property type="match status" value="1"/>
</dbReference>
<dbReference type="GO" id="GO:0000981">
    <property type="term" value="F:DNA-binding transcription factor activity, RNA polymerase II-specific"/>
    <property type="evidence" value="ECO:0007669"/>
    <property type="project" value="InterPro"/>
</dbReference>
<keyword evidence="16" id="KW-1185">Reference proteome</keyword>
<evidence type="ECO:0000256" key="6">
    <source>
        <dbReference type="ARBA" id="ARBA00023155"/>
    </source>
</evidence>
<dbReference type="InterPro" id="IPR057993">
    <property type="entry name" value="HD-Zip_IV_C"/>
</dbReference>
<dbReference type="InterPro" id="IPR001356">
    <property type="entry name" value="HD"/>
</dbReference>